<evidence type="ECO:0000313" key="9">
    <source>
        <dbReference type="EMBL" id="KID57723.1"/>
    </source>
</evidence>
<dbReference type="OrthoDB" id="9802794at2"/>
<dbReference type="RefSeq" id="WP_039609490.1">
    <property type="nucleotide sequence ID" value="NZ_JWIC01000005.1"/>
</dbReference>
<dbReference type="Pfam" id="PF00294">
    <property type="entry name" value="PfkB"/>
    <property type="match status" value="1"/>
</dbReference>
<accession>A0A0C1MSE6</accession>
<keyword evidence="6" id="KW-0119">Carbohydrate metabolism</keyword>
<comment type="function">
    <text evidence="2">Catalyzes the ADP transfer from ATP to D-glycero-beta-D-manno-heptose 1-phosphate, yielding ADP-D-glycero-beta-D-manno-heptose.</text>
</comment>
<dbReference type="GO" id="GO:0016773">
    <property type="term" value="F:phosphotransferase activity, alcohol group as acceptor"/>
    <property type="evidence" value="ECO:0007669"/>
    <property type="project" value="InterPro"/>
</dbReference>
<evidence type="ECO:0000256" key="1">
    <source>
        <dbReference type="ARBA" id="ARBA00002319"/>
    </source>
</evidence>
<dbReference type="InterPro" id="IPR004821">
    <property type="entry name" value="Cyt_trans-like"/>
</dbReference>
<sequence>MKNTVLVQGNFDVLHPGHIRLLNFAKECGNELTVAVNSDASMTVKSRVSERHRLEMVQSLECVSNAFLTDSPPADVVRKYKPDIVVKGKEFEDRPNDELDVLSQYGGKLIFGSGEFESNAEQFIKRNRPIDRSFEYSEATSYAQRHEIQFQEIENCLNRVKQVRALVIGEVIVDEYVQGTAVGLSQEDPTIVMTPSKKETFLGGAAITAGHIKSIGAQKVHLISVLGNDEAASYTQKNIQDYELEPHFFTDESRPTPLKTRYRASSKTLLRVNQVRQHKISKSLQQDIFSTVESLIHDIDLVVFSDFNYGVLPQKLVDQVTQLCQQQHIKVVADSQTSSQVGDISRYRNMDFITPTEKEVRVALNNPDDGLVILAKKLSEKSNPKNVVITLAEEGIFIHKPGDNSQQWENDRLPAINKNAVDPAGAGDCFLAASALALTAGATSWQACYLGSIASACQVGSVGNTPLELTTLKKAVMDSFN</sequence>
<dbReference type="GO" id="GO:0033785">
    <property type="term" value="F:heptose 7-phosphate kinase activity"/>
    <property type="evidence" value="ECO:0007669"/>
    <property type="project" value="TreeGrafter"/>
</dbReference>
<evidence type="ECO:0000256" key="6">
    <source>
        <dbReference type="ARBA" id="ARBA00023277"/>
    </source>
</evidence>
<dbReference type="SUPFAM" id="SSF53613">
    <property type="entry name" value="Ribokinase-like"/>
    <property type="match status" value="1"/>
</dbReference>
<evidence type="ECO:0000256" key="2">
    <source>
        <dbReference type="ARBA" id="ARBA00003753"/>
    </source>
</evidence>
<evidence type="ECO:0000313" key="10">
    <source>
        <dbReference type="Proteomes" id="UP000031327"/>
    </source>
</evidence>
<dbReference type="EMBL" id="JWIC01000005">
    <property type="protein sequence ID" value="KID57723.1"/>
    <property type="molecule type" value="Genomic_DNA"/>
</dbReference>
<dbReference type="SUPFAM" id="SSF52374">
    <property type="entry name" value="Nucleotidylyl transferase"/>
    <property type="match status" value="1"/>
</dbReference>
<evidence type="ECO:0000256" key="4">
    <source>
        <dbReference type="ARBA" id="ARBA00022777"/>
    </source>
</evidence>
<evidence type="ECO:0000259" key="7">
    <source>
        <dbReference type="Pfam" id="PF00294"/>
    </source>
</evidence>
<keyword evidence="5" id="KW-0511">Multifunctional enzyme</keyword>
<dbReference type="GO" id="GO:0005829">
    <property type="term" value="C:cytosol"/>
    <property type="evidence" value="ECO:0007669"/>
    <property type="project" value="TreeGrafter"/>
</dbReference>
<dbReference type="Proteomes" id="UP000031327">
    <property type="component" value="Unassembled WGS sequence"/>
</dbReference>
<dbReference type="PANTHER" id="PTHR46969:SF1">
    <property type="entry name" value="BIFUNCTIONAL PROTEIN HLDE"/>
    <property type="match status" value="1"/>
</dbReference>
<evidence type="ECO:0000256" key="5">
    <source>
        <dbReference type="ARBA" id="ARBA00023268"/>
    </source>
</evidence>
<evidence type="ECO:0000256" key="3">
    <source>
        <dbReference type="ARBA" id="ARBA00022679"/>
    </source>
</evidence>
<feature type="domain" description="Cytidyltransferase-like" evidence="8">
    <location>
        <begin position="7"/>
        <end position="91"/>
    </location>
</feature>
<dbReference type="InterPro" id="IPR011611">
    <property type="entry name" value="PfkB_dom"/>
</dbReference>
<dbReference type="PANTHER" id="PTHR46969">
    <property type="entry name" value="BIFUNCTIONAL PROTEIN HLDE"/>
    <property type="match status" value="1"/>
</dbReference>
<dbReference type="CDD" id="cd01172">
    <property type="entry name" value="RfaE_like"/>
    <property type="match status" value="1"/>
</dbReference>
<dbReference type="Gene3D" id="3.40.50.620">
    <property type="entry name" value="HUPs"/>
    <property type="match status" value="1"/>
</dbReference>
<feature type="domain" description="Carbohydrate kinase PfkB" evidence="7">
    <location>
        <begin position="166"/>
        <end position="465"/>
    </location>
</feature>
<dbReference type="InterPro" id="IPR014729">
    <property type="entry name" value="Rossmann-like_a/b/a_fold"/>
</dbReference>
<dbReference type="InterPro" id="IPR011913">
    <property type="entry name" value="RfaE_dom_I"/>
</dbReference>
<comment type="function">
    <text evidence="1">Catalyzes the phosphorylation of D-glycero-D-manno-heptose 7-phosphate at the C-1 position to selectively form D-glycero-beta-D-manno-heptose-1,7-bisphosphate.</text>
</comment>
<reference evidence="9 10" key="1">
    <citation type="submission" date="2014-12" db="EMBL/GenBank/DDBJ databases">
        <title>Draft Genome Sequence of Pseudoalteromonas luteoviolacea HI1.</title>
        <authorList>
            <person name="Asahina A.Y."/>
            <person name="Hadfield M.G."/>
        </authorList>
    </citation>
    <scope>NUCLEOTIDE SEQUENCE [LARGE SCALE GENOMIC DNA]</scope>
    <source>
        <strain evidence="9 10">HI1</strain>
    </source>
</reference>
<evidence type="ECO:0000259" key="8">
    <source>
        <dbReference type="Pfam" id="PF01467"/>
    </source>
</evidence>
<dbReference type="NCBIfam" id="TIGR00125">
    <property type="entry name" value="cyt_tran_rel"/>
    <property type="match status" value="1"/>
</dbReference>
<dbReference type="InterPro" id="IPR029056">
    <property type="entry name" value="Ribokinase-like"/>
</dbReference>
<protein>
    <submittedName>
        <fullName evidence="9">ADP-heptose synthase</fullName>
    </submittedName>
</protein>
<dbReference type="AlphaFoldDB" id="A0A0C1MSE6"/>
<proteinExistence type="predicted"/>
<dbReference type="Pfam" id="PF01467">
    <property type="entry name" value="CTP_transf_like"/>
    <property type="match status" value="1"/>
</dbReference>
<dbReference type="GO" id="GO:0033786">
    <property type="term" value="F:heptose-1-phosphate adenylyltransferase activity"/>
    <property type="evidence" value="ECO:0007669"/>
    <property type="project" value="TreeGrafter"/>
</dbReference>
<dbReference type="Gene3D" id="3.40.1190.20">
    <property type="match status" value="1"/>
</dbReference>
<gene>
    <name evidence="9" type="ORF">JF50_11200</name>
</gene>
<keyword evidence="4" id="KW-0418">Kinase</keyword>
<comment type="caution">
    <text evidence="9">The sequence shown here is derived from an EMBL/GenBank/DDBJ whole genome shotgun (WGS) entry which is preliminary data.</text>
</comment>
<organism evidence="9 10">
    <name type="scientific">Pseudoalteromonas luteoviolacea</name>
    <dbReference type="NCBI Taxonomy" id="43657"/>
    <lineage>
        <taxon>Bacteria</taxon>
        <taxon>Pseudomonadati</taxon>
        <taxon>Pseudomonadota</taxon>
        <taxon>Gammaproteobacteria</taxon>
        <taxon>Alteromonadales</taxon>
        <taxon>Pseudoalteromonadaceae</taxon>
        <taxon>Pseudoalteromonas</taxon>
    </lineage>
</organism>
<name>A0A0C1MSE6_9GAMM</name>
<keyword evidence="3" id="KW-0808">Transferase</keyword>